<accession>A0A4Q0VFS6</accession>
<proteinExistence type="predicted"/>
<dbReference type="AlphaFoldDB" id="A0A4Q0VFS6"/>
<dbReference type="Gene3D" id="3.40.630.30">
    <property type="match status" value="1"/>
</dbReference>
<feature type="domain" description="N-acetyltransferase" evidence="1">
    <location>
        <begin position="1"/>
        <end position="124"/>
    </location>
</feature>
<dbReference type="GO" id="GO:0016747">
    <property type="term" value="F:acyltransferase activity, transferring groups other than amino-acyl groups"/>
    <property type="evidence" value="ECO:0007669"/>
    <property type="project" value="InterPro"/>
</dbReference>
<dbReference type="EMBL" id="QMAP01000002">
    <property type="protein sequence ID" value="RXI49947.1"/>
    <property type="molecule type" value="Genomic_DNA"/>
</dbReference>
<dbReference type="CDD" id="cd04301">
    <property type="entry name" value="NAT_SF"/>
    <property type="match status" value="1"/>
</dbReference>
<sequence length="126" mass="14981">MIEKYLYIGDIFALYYNDLKSVCIVTKENDDVCEIKNISTYEKYQNKGYGKILIKYIIKYYKDKFKNIIVGTGNSSVSNIHFYKNRGFSYSHIIKDFFIHNYKNEIFENGIQCVDMIYLEKSLDID</sequence>
<evidence type="ECO:0000313" key="2">
    <source>
        <dbReference type="EMBL" id="RXI49947.1"/>
    </source>
</evidence>
<dbReference type="SUPFAM" id="SSF55729">
    <property type="entry name" value="Acyl-CoA N-acyltransferases (Nat)"/>
    <property type="match status" value="1"/>
</dbReference>
<evidence type="ECO:0000313" key="3">
    <source>
        <dbReference type="Proteomes" id="UP000290921"/>
    </source>
</evidence>
<keyword evidence="2" id="KW-0808">Transferase</keyword>
<gene>
    <name evidence="2" type="ORF">DP130_02885</name>
</gene>
<dbReference type="PROSITE" id="PS51186">
    <property type="entry name" value="GNAT"/>
    <property type="match status" value="1"/>
</dbReference>
<dbReference type="Proteomes" id="UP000290921">
    <property type="component" value="Unassembled WGS sequence"/>
</dbReference>
<reference evidence="2 3" key="1">
    <citation type="submission" date="2018-06" db="EMBL/GenBank/DDBJ databases">
        <title>Genome conservation of Clostridium tetani.</title>
        <authorList>
            <person name="Bruggemann H."/>
            <person name="Popoff M.R."/>
        </authorList>
    </citation>
    <scope>NUCLEOTIDE SEQUENCE [LARGE SCALE GENOMIC DNA]</scope>
    <source>
        <strain evidence="2 3">2017.061</strain>
    </source>
</reference>
<name>A0A4Q0VFS6_CLOTA</name>
<comment type="caution">
    <text evidence="2">The sequence shown here is derived from an EMBL/GenBank/DDBJ whole genome shotgun (WGS) entry which is preliminary data.</text>
</comment>
<evidence type="ECO:0000259" key="1">
    <source>
        <dbReference type="PROSITE" id="PS51186"/>
    </source>
</evidence>
<dbReference type="Pfam" id="PF00583">
    <property type="entry name" value="Acetyltransf_1"/>
    <property type="match status" value="1"/>
</dbReference>
<organism evidence="2 3">
    <name type="scientific">Clostridium tetani</name>
    <dbReference type="NCBI Taxonomy" id="1513"/>
    <lineage>
        <taxon>Bacteria</taxon>
        <taxon>Bacillati</taxon>
        <taxon>Bacillota</taxon>
        <taxon>Clostridia</taxon>
        <taxon>Eubacteriales</taxon>
        <taxon>Clostridiaceae</taxon>
        <taxon>Clostridium</taxon>
    </lineage>
</organism>
<dbReference type="InterPro" id="IPR000182">
    <property type="entry name" value="GNAT_dom"/>
</dbReference>
<dbReference type="InterPro" id="IPR016181">
    <property type="entry name" value="Acyl_CoA_acyltransferase"/>
</dbReference>
<protein>
    <submittedName>
        <fullName evidence="2">GNAT family N-acetyltransferase</fullName>
    </submittedName>
</protein>